<sequence>MVTLKSAPSINFLRKCPRTPTSTPRLVHGQASAVFAPTGSYLDPAPPLTVVLDAGGIIIIDALANPQLVVVVQQDTIPAGADSSNPTSTPSGAVVNSIDLGDEHVPKLFSCQLGACKVFDKMLGADGISYGFSTSDLVLTNFLP</sequence>
<gene>
    <name evidence="1" type="primary">PH01B035L11.5</name>
</gene>
<accession>L0P231</accession>
<organism evidence="1">
    <name type="scientific">Phyllostachys edulis</name>
    <name type="common">Tortoise shell bamboo</name>
    <name type="synonym">Bambusa edulis</name>
    <dbReference type="NCBI Taxonomy" id="38705"/>
    <lineage>
        <taxon>Eukaryota</taxon>
        <taxon>Viridiplantae</taxon>
        <taxon>Streptophyta</taxon>
        <taxon>Embryophyta</taxon>
        <taxon>Tracheophyta</taxon>
        <taxon>Spermatophyta</taxon>
        <taxon>Magnoliopsida</taxon>
        <taxon>Liliopsida</taxon>
        <taxon>Poales</taxon>
        <taxon>Poaceae</taxon>
        <taxon>BOP clade</taxon>
        <taxon>Bambusoideae</taxon>
        <taxon>Arundinarodae</taxon>
        <taxon>Arundinarieae</taxon>
        <taxon>Arundinariinae</taxon>
        <taxon>Phyllostachys</taxon>
    </lineage>
</organism>
<dbReference type="AlphaFoldDB" id="L0P231"/>
<protein>
    <submittedName>
        <fullName evidence="1">PH01B035L11.5 protein</fullName>
    </submittedName>
</protein>
<reference evidence="1" key="1">
    <citation type="submission" date="2012-05" db="EMBL/GenBank/DDBJ databases">
        <authorList>
            <person name="Han B."/>
            <person name="Lu Y."/>
            <person name="Feng Q."/>
            <person name="Zhao Q."/>
            <person name="Lu T.T."/>
            <person name="Li Y."/>
            <person name="Liu K.Y."/>
            <person name="Huang X.H."/>
            <person name="Fan D.L."/>
            <person name="Weng Q.J."/>
            <person name="Zhang L."/>
            <person name="Lu Y.Q."/>
            <person name="Guo Y.L."/>
            <person name="Li W.J."/>
            <person name="Zhou C.C."/>
            <person name="Lu H.Y."/>
            <person name="Huang T."/>
            <person name="Zhu C.R."/>
            <person name="Zhao Y."/>
            <person name="Hu T."/>
            <person name="Yao N."/>
        </authorList>
    </citation>
    <scope>NUCLEOTIDE SEQUENCE</scope>
</reference>
<proteinExistence type="predicted"/>
<name>L0P231_PHYED</name>
<evidence type="ECO:0000313" key="1">
    <source>
        <dbReference type="EMBL" id="CCI55360.1"/>
    </source>
</evidence>
<dbReference type="EMBL" id="FO203441">
    <property type="protein sequence ID" value="CCI55360.1"/>
    <property type="molecule type" value="Genomic_DNA"/>
</dbReference>